<keyword evidence="1" id="KW-0472">Membrane</keyword>
<dbReference type="EMBL" id="JACHIF010000001">
    <property type="protein sequence ID" value="MBB5036409.1"/>
    <property type="molecule type" value="Genomic_DNA"/>
</dbReference>
<dbReference type="RefSeq" id="WP_184205267.1">
    <property type="nucleotide sequence ID" value="NZ_JACHIF010000001.1"/>
</dbReference>
<reference evidence="2 3" key="1">
    <citation type="submission" date="2020-08" db="EMBL/GenBank/DDBJ databases">
        <title>Genomic Encyclopedia of Type Strains, Phase IV (KMG-IV): sequencing the most valuable type-strain genomes for metagenomic binning, comparative biology and taxonomic classification.</title>
        <authorList>
            <person name="Goeker M."/>
        </authorList>
    </citation>
    <scope>NUCLEOTIDE SEQUENCE [LARGE SCALE GENOMIC DNA]</scope>
    <source>
        <strain evidence="2 3">DSM 12251</strain>
    </source>
</reference>
<keyword evidence="3" id="KW-1185">Reference proteome</keyword>
<protein>
    <submittedName>
        <fullName evidence="2">Uncharacterized protein</fullName>
    </submittedName>
</protein>
<dbReference type="AlphaFoldDB" id="A0A7W8DNC7"/>
<proteinExistence type="predicted"/>
<keyword evidence="1" id="KW-1133">Transmembrane helix</keyword>
<feature type="transmembrane region" description="Helical" evidence="1">
    <location>
        <begin position="12"/>
        <end position="31"/>
    </location>
</feature>
<dbReference type="Proteomes" id="UP000534294">
    <property type="component" value="Unassembled WGS sequence"/>
</dbReference>
<name>A0A7W8DNC7_9BACT</name>
<accession>A0A7W8DNC7</accession>
<comment type="caution">
    <text evidence="2">The sequence shown here is derived from an EMBL/GenBank/DDBJ whole genome shotgun (WGS) entry which is preliminary data.</text>
</comment>
<sequence length="124" mass="13996">MSYSPRTKAGCLITLLIVFSLGVGFTLGIIVSKGIQKKKEDPAFWKQQAMKHLEKLHPAEAQRPRLEAHTDKAVAELTELREEGIRQVWEIVTRAAQDIEKELTPEQKEVFEKIRPKPPAGKAP</sequence>
<evidence type="ECO:0000313" key="2">
    <source>
        <dbReference type="EMBL" id="MBB5036409.1"/>
    </source>
</evidence>
<keyword evidence="1" id="KW-0812">Transmembrane</keyword>
<organism evidence="2 3">
    <name type="scientific">Prosthecobacter dejongeii</name>
    <dbReference type="NCBI Taxonomy" id="48465"/>
    <lineage>
        <taxon>Bacteria</taxon>
        <taxon>Pseudomonadati</taxon>
        <taxon>Verrucomicrobiota</taxon>
        <taxon>Verrucomicrobiia</taxon>
        <taxon>Verrucomicrobiales</taxon>
        <taxon>Verrucomicrobiaceae</taxon>
        <taxon>Prosthecobacter</taxon>
    </lineage>
</organism>
<evidence type="ECO:0000313" key="3">
    <source>
        <dbReference type="Proteomes" id="UP000534294"/>
    </source>
</evidence>
<gene>
    <name evidence="2" type="ORF">HNQ64_000643</name>
</gene>
<evidence type="ECO:0000256" key="1">
    <source>
        <dbReference type="SAM" id="Phobius"/>
    </source>
</evidence>